<keyword evidence="4" id="KW-1185">Reference proteome</keyword>
<dbReference type="EMBL" id="LFRF01000020">
    <property type="protein sequence ID" value="KND89141.1"/>
    <property type="molecule type" value="Genomic_DNA"/>
</dbReference>
<reference evidence="3 4" key="1">
    <citation type="journal article" date="2015" name="BMC Genomics">
        <title>The genome of the truffle-parasite Tolypocladium ophioglossoides and the evolution of antifungal peptaibiotics.</title>
        <authorList>
            <person name="Quandt C.A."/>
            <person name="Bushley K.E."/>
            <person name="Spatafora J.W."/>
        </authorList>
    </citation>
    <scope>NUCLEOTIDE SEQUENCE [LARGE SCALE GENOMIC DNA]</scope>
    <source>
        <strain evidence="3 4">CBS 100239</strain>
    </source>
</reference>
<dbReference type="Pfam" id="PF00397">
    <property type="entry name" value="WW"/>
    <property type="match status" value="1"/>
</dbReference>
<evidence type="ECO:0000259" key="2">
    <source>
        <dbReference type="PROSITE" id="PS50020"/>
    </source>
</evidence>
<evidence type="ECO:0000313" key="3">
    <source>
        <dbReference type="EMBL" id="KND89141.1"/>
    </source>
</evidence>
<feature type="region of interest" description="Disordered" evidence="1">
    <location>
        <begin position="90"/>
        <end position="140"/>
    </location>
</feature>
<feature type="region of interest" description="Disordered" evidence="1">
    <location>
        <begin position="1"/>
        <end position="61"/>
    </location>
</feature>
<name>A0A0L0N548_TOLOC</name>
<feature type="compositionally biased region" description="Basic and acidic residues" evidence="1">
    <location>
        <begin position="203"/>
        <end position="217"/>
    </location>
</feature>
<feature type="compositionally biased region" description="Polar residues" evidence="1">
    <location>
        <begin position="1"/>
        <end position="11"/>
    </location>
</feature>
<feature type="region of interest" description="Disordered" evidence="1">
    <location>
        <begin position="161"/>
        <end position="256"/>
    </location>
</feature>
<evidence type="ECO:0000313" key="4">
    <source>
        <dbReference type="Proteomes" id="UP000036947"/>
    </source>
</evidence>
<dbReference type="InterPro" id="IPR001202">
    <property type="entry name" value="WW_dom"/>
</dbReference>
<comment type="caution">
    <text evidence="3">The sequence shown here is derived from an EMBL/GenBank/DDBJ whole genome shotgun (WGS) entry which is preliminary data.</text>
</comment>
<dbReference type="InterPro" id="IPR036020">
    <property type="entry name" value="WW_dom_sf"/>
</dbReference>
<dbReference type="OrthoDB" id="4500473at2759"/>
<dbReference type="SMART" id="SM00456">
    <property type="entry name" value="WW"/>
    <property type="match status" value="1"/>
</dbReference>
<organism evidence="3 4">
    <name type="scientific">Tolypocladium ophioglossoides (strain CBS 100239)</name>
    <name type="common">Snaketongue truffleclub</name>
    <name type="synonym">Elaphocordyceps ophioglossoides</name>
    <dbReference type="NCBI Taxonomy" id="1163406"/>
    <lineage>
        <taxon>Eukaryota</taxon>
        <taxon>Fungi</taxon>
        <taxon>Dikarya</taxon>
        <taxon>Ascomycota</taxon>
        <taxon>Pezizomycotina</taxon>
        <taxon>Sordariomycetes</taxon>
        <taxon>Hypocreomycetidae</taxon>
        <taxon>Hypocreales</taxon>
        <taxon>Ophiocordycipitaceae</taxon>
        <taxon>Tolypocladium</taxon>
    </lineage>
</organism>
<dbReference type="PROSITE" id="PS50020">
    <property type="entry name" value="WW_DOMAIN_2"/>
    <property type="match status" value="1"/>
</dbReference>
<sequence>MSSFQNITHGFNNLGIGGGKRDEPQQGQRYYGYQGPGQGGFPPAQYYGAPPTPAYQPPSVMPPLPPGWTTLFDQQYQRWYYVEQATGRTQWEAPGYVQPPPPVVSRPGNEPLAYGQGGQGGQGSQDDEEDKGRGTGGMLLGAAGGLAVGAIGGALIQHALSESDSDEERRQLPALYPQASYSADEPPAVLPATDADGDSVSSSDREAVQEARARYEDALAAAADSDAGSSEEEELGEARQEYYEEYEETYGRDDDD</sequence>
<dbReference type="Proteomes" id="UP000036947">
    <property type="component" value="Unassembled WGS sequence"/>
</dbReference>
<dbReference type="Gene3D" id="2.20.70.10">
    <property type="match status" value="1"/>
</dbReference>
<accession>A0A0L0N548</accession>
<gene>
    <name evidence="3" type="ORF">TOPH_06217</name>
</gene>
<feature type="domain" description="WW" evidence="2">
    <location>
        <begin position="62"/>
        <end position="96"/>
    </location>
</feature>
<proteinExistence type="predicted"/>
<feature type="compositionally biased region" description="Pro residues" evidence="1">
    <location>
        <begin position="50"/>
        <end position="61"/>
    </location>
</feature>
<feature type="compositionally biased region" description="Low complexity" evidence="1">
    <location>
        <begin position="218"/>
        <end position="228"/>
    </location>
</feature>
<dbReference type="AlphaFoldDB" id="A0A0L0N548"/>
<dbReference type="SUPFAM" id="SSF51045">
    <property type="entry name" value="WW domain"/>
    <property type="match status" value="1"/>
</dbReference>
<protein>
    <recommendedName>
        <fullName evidence="2">WW domain-containing protein</fullName>
    </recommendedName>
</protein>
<evidence type="ECO:0000256" key="1">
    <source>
        <dbReference type="SAM" id="MobiDB-lite"/>
    </source>
</evidence>